<dbReference type="EMBL" id="JAPDRN010000133">
    <property type="protein sequence ID" value="KAJ9619334.1"/>
    <property type="molecule type" value="Genomic_DNA"/>
</dbReference>
<comment type="caution">
    <text evidence="2">The sequence shown here is derived from an EMBL/GenBank/DDBJ whole genome shotgun (WGS) entry which is preliminary data.</text>
</comment>
<gene>
    <name evidence="2" type="ORF">H2204_012704</name>
</gene>
<dbReference type="AlphaFoldDB" id="A0AA38XSW7"/>
<evidence type="ECO:0000256" key="1">
    <source>
        <dbReference type="SAM" id="SignalP"/>
    </source>
</evidence>
<feature type="signal peptide" evidence="1">
    <location>
        <begin position="1"/>
        <end position="23"/>
    </location>
</feature>
<name>A0AA38XSW7_9EURO</name>
<organism evidence="2">
    <name type="scientific">Knufia peltigerae</name>
    <dbReference type="NCBI Taxonomy" id="1002370"/>
    <lineage>
        <taxon>Eukaryota</taxon>
        <taxon>Fungi</taxon>
        <taxon>Dikarya</taxon>
        <taxon>Ascomycota</taxon>
        <taxon>Pezizomycotina</taxon>
        <taxon>Eurotiomycetes</taxon>
        <taxon>Chaetothyriomycetidae</taxon>
        <taxon>Chaetothyriales</taxon>
        <taxon>Trichomeriaceae</taxon>
        <taxon>Knufia</taxon>
    </lineage>
</organism>
<sequence>MNTKPFALLLALAAASLAPTAQAGGNLDCQLRYNLSGWSLIYKTASGNGTIHCTNGSSMPVRIQLKGGGLTVGKSKITDGRGSFTGASSVGELLGTYASVGAHAGAVKSSNAQVMTKGDISLALSGTGKGWDLGVDGAAFTISRR</sequence>
<proteinExistence type="predicted"/>
<accession>A0AA38XSW7</accession>
<evidence type="ECO:0000313" key="2">
    <source>
        <dbReference type="EMBL" id="KAJ9619334.1"/>
    </source>
</evidence>
<feature type="chain" id="PRO_5041447964" description="Secreted protein" evidence="1">
    <location>
        <begin position="24"/>
        <end position="145"/>
    </location>
</feature>
<reference evidence="2" key="1">
    <citation type="submission" date="2022-10" db="EMBL/GenBank/DDBJ databases">
        <title>Culturing micro-colonial fungi from biological soil crusts in the Mojave desert and describing Neophaeococcomyces mojavensis, and introducing the new genera and species Taxawa tesnikishii.</title>
        <authorList>
            <person name="Kurbessoian T."/>
            <person name="Stajich J.E."/>
        </authorList>
    </citation>
    <scope>NUCLEOTIDE SEQUENCE</scope>
    <source>
        <strain evidence="2">TK_35</strain>
    </source>
</reference>
<evidence type="ECO:0008006" key="3">
    <source>
        <dbReference type="Google" id="ProtNLM"/>
    </source>
</evidence>
<protein>
    <recommendedName>
        <fullName evidence="3">Secreted protein</fullName>
    </recommendedName>
</protein>
<keyword evidence="1" id="KW-0732">Signal</keyword>